<accession>A0AAV7WXT0</accession>
<evidence type="ECO:0000256" key="1">
    <source>
        <dbReference type="SAM" id="MobiDB-lite"/>
    </source>
</evidence>
<gene>
    <name evidence="2" type="ORF">NDU88_005179</name>
</gene>
<dbReference type="AlphaFoldDB" id="A0AAV7WXT0"/>
<protein>
    <submittedName>
        <fullName evidence="2">Uncharacterized protein</fullName>
    </submittedName>
</protein>
<evidence type="ECO:0000313" key="3">
    <source>
        <dbReference type="Proteomes" id="UP001066276"/>
    </source>
</evidence>
<keyword evidence="3" id="KW-1185">Reference proteome</keyword>
<sequence length="89" mass="9195">MGIRLQSGPPRKQLPPLRAGSGLAQPSDDTGFAQEATQSSGECVANLGGDPSGDAGLFLLSTHCPALQEAWNKGSAWNKESLARAASLF</sequence>
<comment type="caution">
    <text evidence="2">The sequence shown here is derived from an EMBL/GenBank/DDBJ whole genome shotgun (WGS) entry which is preliminary data.</text>
</comment>
<dbReference type="Proteomes" id="UP001066276">
    <property type="component" value="Chromosome 1_1"/>
</dbReference>
<feature type="region of interest" description="Disordered" evidence="1">
    <location>
        <begin position="1"/>
        <end position="47"/>
    </location>
</feature>
<name>A0AAV7WXT0_PLEWA</name>
<evidence type="ECO:0000313" key="2">
    <source>
        <dbReference type="EMBL" id="KAJ1217585.1"/>
    </source>
</evidence>
<proteinExistence type="predicted"/>
<reference evidence="2" key="1">
    <citation type="journal article" date="2022" name="bioRxiv">
        <title>Sequencing and chromosome-scale assembly of the giantPleurodeles waltlgenome.</title>
        <authorList>
            <person name="Brown T."/>
            <person name="Elewa A."/>
            <person name="Iarovenko S."/>
            <person name="Subramanian E."/>
            <person name="Araus A.J."/>
            <person name="Petzold A."/>
            <person name="Susuki M."/>
            <person name="Suzuki K.-i.T."/>
            <person name="Hayashi T."/>
            <person name="Toyoda A."/>
            <person name="Oliveira C."/>
            <person name="Osipova E."/>
            <person name="Leigh N.D."/>
            <person name="Simon A."/>
            <person name="Yun M.H."/>
        </authorList>
    </citation>
    <scope>NUCLEOTIDE SEQUENCE</scope>
    <source>
        <strain evidence="2">20211129_DDA</strain>
        <tissue evidence="2">Liver</tissue>
    </source>
</reference>
<dbReference type="EMBL" id="JANPWB010000001">
    <property type="protein sequence ID" value="KAJ1217585.1"/>
    <property type="molecule type" value="Genomic_DNA"/>
</dbReference>
<organism evidence="2 3">
    <name type="scientific">Pleurodeles waltl</name>
    <name type="common">Iberian ribbed newt</name>
    <dbReference type="NCBI Taxonomy" id="8319"/>
    <lineage>
        <taxon>Eukaryota</taxon>
        <taxon>Metazoa</taxon>
        <taxon>Chordata</taxon>
        <taxon>Craniata</taxon>
        <taxon>Vertebrata</taxon>
        <taxon>Euteleostomi</taxon>
        <taxon>Amphibia</taxon>
        <taxon>Batrachia</taxon>
        <taxon>Caudata</taxon>
        <taxon>Salamandroidea</taxon>
        <taxon>Salamandridae</taxon>
        <taxon>Pleurodelinae</taxon>
        <taxon>Pleurodeles</taxon>
    </lineage>
</organism>